<dbReference type="Pfam" id="PF03403">
    <property type="entry name" value="PAF-AH_p_II"/>
    <property type="match status" value="1"/>
</dbReference>
<feature type="domain" description="DUF1400" evidence="4">
    <location>
        <begin position="43"/>
        <end position="163"/>
    </location>
</feature>
<sequence length="551" mass="61978">MPRTVEFESSMRMMKRSPRQWGLRLILTLLTSWCAFAQAAYGADRINLRLGLWQTQIAIADLEHFSETGTLSPALHPYRSVLTPRVQQLIDYRFPIDTRLGDRILRNIFHSPLSLEIYQSVVPILPDSRLDYLEQAVTTTLKNNHFSVLSILKAYPGKEITVNLSAALSFALQFNHDYWQSRLLEPLLSRELLVNEPSDALTWDIDPTQPADDLVEKTSLILRDWDRKRVIPVDLYTIPESPASGPLVVISHGYGSDRNYLSGLAYHLASNGLTVAAIEHPGSSLKWLINGSKFSHLATLVPPEEFIDRPQDIRFLLDYLQNLNHQPGPFYGKLNTERVTMVGHSLGGYTAFVLAGAELDLTSLRRFCRDRLPLGRSPADWLQCAAADLTTVPHSLKDDRIVQVIAISPVIGRLFGETGISAVKIPTLILTNTNDAVTPALEHQIRPFNHLTGPKYLLTAIGTPHLSIGNLRYSNPVTSPFQPLHQLLNGVSLAFIKQLTPEKERYQVFLSPAYTQSFSTPKIPLRLNQSLPGSLWERVEVGRWLHWLGWG</sequence>
<protein>
    <submittedName>
        <fullName evidence="5">Alpha/beta hydrolase</fullName>
    </submittedName>
</protein>
<keyword evidence="2" id="KW-0442">Lipid degradation</keyword>
<dbReference type="PANTHER" id="PTHR10272">
    <property type="entry name" value="PLATELET-ACTIVATING FACTOR ACETYLHYDROLASE"/>
    <property type="match status" value="1"/>
</dbReference>
<organism evidence="5 6">
    <name type="scientific">Roseofilum capinflatum BLCC-M114</name>
    <dbReference type="NCBI Taxonomy" id="3022440"/>
    <lineage>
        <taxon>Bacteria</taxon>
        <taxon>Bacillati</taxon>
        <taxon>Cyanobacteriota</taxon>
        <taxon>Cyanophyceae</taxon>
        <taxon>Desertifilales</taxon>
        <taxon>Desertifilaceae</taxon>
        <taxon>Roseofilum</taxon>
        <taxon>Roseofilum capinflatum</taxon>
    </lineage>
</organism>
<accession>A0ABT7B719</accession>
<evidence type="ECO:0000256" key="2">
    <source>
        <dbReference type="ARBA" id="ARBA00022963"/>
    </source>
</evidence>
<dbReference type="InterPro" id="IPR010802">
    <property type="entry name" value="DUF1400"/>
</dbReference>
<dbReference type="RefSeq" id="WP_283767274.1">
    <property type="nucleotide sequence ID" value="NZ_JAQOSO010000074.1"/>
</dbReference>
<dbReference type="Pfam" id="PF07176">
    <property type="entry name" value="DUF1400"/>
    <property type="match status" value="1"/>
</dbReference>
<dbReference type="EMBL" id="JAQOSO010000074">
    <property type="protein sequence ID" value="MDJ1174958.1"/>
    <property type="molecule type" value="Genomic_DNA"/>
</dbReference>
<comment type="caution">
    <text evidence="5">The sequence shown here is derived from an EMBL/GenBank/DDBJ whole genome shotgun (WGS) entry which is preliminary data.</text>
</comment>
<evidence type="ECO:0000313" key="5">
    <source>
        <dbReference type="EMBL" id="MDJ1174958.1"/>
    </source>
</evidence>
<evidence type="ECO:0000313" key="6">
    <source>
        <dbReference type="Proteomes" id="UP001235849"/>
    </source>
</evidence>
<evidence type="ECO:0000256" key="3">
    <source>
        <dbReference type="ARBA" id="ARBA00023098"/>
    </source>
</evidence>
<keyword evidence="3" id="KW-0443">Lipid metabolism</keyword>
<reference evidence="5 6" key="1">
    <citation type="submission" date="2023-01" db="EMBL/GenBank/DDBJ databases">
        <title>Novel diversity within Roseofilum (Cyanobacteria; Desertifilaceae) from marine benthic mats with descriptions of four novel species.</title>
        <authorList>
            <person name="Wang Y."/>
            <person name="Berthold D.E."/>
            <person name="Hu J."/>
            <person name="Lefler F.W."/>
            <person name="Laughinghouse H.D. IV."/>
        </authorList>
    </citation>
    <scope>NUCLEOTIDE SEQUENCE [LARGE SCALE GENOMIC DNA]</scope>
    <source>
        <strain evidence="5 6">BLCC-M114</strain>
    </source>
</reference>
<evidence type="ECO:0000259" key="4">
    <source>
        <dbReference type="Pfam" id="PF07176"/>
    </source>
</evidence>
<proteinExistence type="predicted"/>
<gene>
    <name evidence="5" type="ORF">PMG25_12720</name>
</gene>
<dbReference type="InterPro" id="IPR029058">
    <property type="entry name" value="AB_hydrolase_fold"/>
</dbReference>
<keyword evidence="6" id="KW-1185">Reference proteome</keyword>
<dbReference type="GO" id="GO:0016787">
    <property type="term" value="F:hydrolase activity"/>
    <property type="evidence" value="ECO:0007669"/>
    <property type="project" value="UniProtKB-KW"/>
</dbReference>
<name>A0ABT7B719_9CYAN</name>
<dbReference type="PANTHER" id="PTHR10272:SF13">
    <property type="entry name" value="POLY(ETHYLENE TEREPHTHALATE) HYDROLASE"/>
    <property type="match status" value="1"/>
</dbReference>
<dbReference type="SUPFAM" id="SSF53474">
    <property type="entry name" value="alpha/beta-Hydrolases"/>
    <property type="match status" value="1"/>
</dbReference>
<dbReference type="Gene3D" id="3.40.50.1820">
    <property type="entry name" value="alpha/beta hydrolase"/>
    <property type="match status" value="1"/>
</dbReference>
<dbReference type="Proteomes" id="UP001235849">
    <property type="component" value="Unassembled WGS sequence"/>
</dbReference>
<evidence type="ECO:0000256" key="1">
    <source>
        <dbReference type="ARBA" id="ARBA00022801"/>
    </source>
</evidence>
<keyword evidence="1 5" id="KW-0378">Hydrolase</keyword>